<sequence>MKNQFAHFARPRLPLLPYRIPAACDTPIPPSLRHPWTPCARSTYSLPTPCLRAGRRSAISPSPSPLMKTHRTAPTADASSHSARRSQSHIRELDTRNHRITLIIHVYHHHRT</sequence>
<comment type="caution">
    <text evidence="2">The sequence shown here is derived from an EMBL/GenBank/DDBJ whole genome shotgun (WGS) entry which is preliminary data.</text>
</comment>
<protein>
    <submittedName>
        <fullName evidence="2">Uncharacterized protein</fullName>
    </submittedName>
</protein>
<evidence type="ECO:0000313" key="3">
    <source>
        <dbReference type="Proteomes" id="UP001295794"/>
    </source>
</evidence>
<evidence type="ECO:0000313" key="2">
    <source>
        <dbReference type="EMBL" id="CAK5268902.1"/>
    </source>
</evidence>
<dbReference type="EMBL" id="CAVNYO010000138">
    <property type="protein sequence ID" value="CAK5268902.1"/>
    <property type="molecule type" value="Genomic_DNA"/>
</dbReference>
<keyword evidence="3" id="KW-1185">Reference proteome</keyword>
<gene>
    <name evidence="2" type="ORF">MYCIT1_LOCUS12234</name>
</gene>
<name>A0AAD2Q339_9AGAR</name>
<feature type="region of interest" description="Disordered" evidence="1">
    <location>
        <begin position="53"/>
        <end position="93"/>
    </location>
</feature>
<reference evidence="2" key="1">
    <citation type="submission" date="2023-11" db="EMBL/GenBank/DDBJ databases">
        <authorList>
            <person name="De Vega J J."/>
            <person name="De Vega J J."/>
        </authorList>
    </citation>
    <scope>NUCLEOTIDE SEQUENCE</scope>
</reference>
<dbReference type="AlphaFoldDB" id="A0AAD2Q339"/>
<evidence type="ECO:0000256" key="1">
    <source>
        <dbReference type="SAM" id="MobiDB-lite"/>
    </source>
</evidence>
<dbReference type="Proteomes" id="UP001295794">
    <property type="component" value="Unassembled WGS sequence"/>
</dbReference>
<proteinExistence type="predicted"/>
<organism evidence="2 3">
    <name type="scientific">Mycena citricolor</name>
    <dbReference type="NCBI Taxonomy" id="2018698"/>
    <lineage>
        <taxon>Eukaryota</taxon>
        <taxon>Fungi</taxon>
        <taxon>Dikarya</taxon>
        <taxon>Basidiomycota</taxon>
        <taxon>Agaricomycotina</taxon>
        <taxon>Agaricomycetes</taxon>
        <taxon>Agaricomycetidae</taxon>
        <taxon>Agaricales</taxon>
        <taxon>Marasmiineae</taxon>
        <taxon>Mycenaceae</taxon>
        <taxon>Mycena</taxon>
    </lineage>
</organism>
<accession>A0AAD2Q339</accession>